<name>C5KU07_PERM5</name>
<sequence>MAAPFLLGTLLIQITTGHLYQPETDTHKTAVLTASPKMPSGSYWLDYGEYTREGTIFVQGEHTWITMTAFKSNDTHLLSLDLANIPVYYHEKPREKGVYFMYMNSSITNNTNNYPYVGLYFYLMYDSNRDEIILKTSHLEVTYNFKKRFQSTQKLPEVSEKLKYMVSETESYCHGFMDRIEVDTKSKHIVARLNSHVAKVYGELVSLRLAADYEPYNGVLRAQYYNNSLVFPFLRWYMSIVPVGDKYAVINMEQHHRTDFTKC</sequence>
<evidence type="ECO:0000313" key="2">
    <source>
        <dbReference type="EMBL" id="EER12049.1"/>
    </source>
</evidence>
<dbReference type="Proteomes" id="UP000007800">
    <property type="component" value="Unassembled WGS sequence"/>
</dbReference>
<feature type="chain" id="PRO_5002954083" evidence="1">
    <location>
        <begin position="18"/>
        <end position="263"/>
    </location>
</feature>
<evidence type="ECO:0000256" key="1">
    <source>
        <dbReference type="SAM" id="SignalP"/>
    </source>
</evidence>
<dbReference type="GeneID" id="9060962"/>
<organism evidence="3">
    <name type="scientific">Perkinsus marinus (strain ATCC 50983 / TXsc)</name>
    <dbReference type="NCBI Taxonomy" id="423536"/>
    <lineage>
        <taxon>Eukaryota</taxon>
        <taxon>Sar</taxon>
        <taxon>Alveolata</taxon>
        <taxon>Perkinsozoa</taxon>
        <taxon>Perkinsea</taxon>
        <taxon>Perkinsida</taxon>
        <taxon>Perkinsidae</taxon>
        <taxon>Perkinsus</taxon>
    </lineage>
</organism>
<dbReference type="RefSeq" id="XP_002780254.1">
    <property type="nucleotide sequence ID" value="XM_002780208.1"/>
</dbReference>
<dbReference type="EMBL" id="GG676180">
    <property type="protein sequence ID" value="EER12049.1"/>
    <property type="molecule type" value="Genomic_DNA"/>
</dbReference>
<dbReference type="AlphaFoldDB" id="C5KU07"/>
<reference evidence="2 3" key="1">
    <citation type="submission" date="2008-07" db="EMBL/GenBank/DDBJ databases">
        <authorList>
            <person name="El-Sayed N."/>
            <person name="Caler E."/>
            <person name="Inman J."/>
            <person name="Amedeo P."/>
            <person name="Hass B."/>
            <person name="Wortman J."/>
        </authorList>
    </citation>
    <scope>NUCLEOTIDE SEQUENCE [LARGE SCALE GENOMIC DNA]</scope>
    <source>
        <strain evidence="3">ATCC 50983 / TXsc</strain>
    </source>
</reference>
<keyword evidence="3" id="KW-1185">Reference proteome</keyword>
<evidence type="ECO:0000313" key="3">
    <source>
        <dbReference type="Proteomes" id="UP000007800"/>
    </source>
</evidence>
<dbReference type="InParanoid" id="C5KU07"/>
<keyword evidence="1" id="KW-0732">Signal</keyword>
<accession>C5KU07</accession>
<protein>
    <submittedName>
        <fullName evidence="2">Uncharacterized protein</fullName>
    </submittedName>
</protein>
<gene>
    <name evidence="2" type="ORF">Pmar_PMAR019155</name>
</gene>
<proteinExistence type="predicted"/>
<feature type="signal peptide" evidence="1">
    <location>
        <begin position="1"/>
        <end position="17"/>
    </location>
</feature>